<dbReference type="AlphaFoldDB" id="A0A2M4DPW7"/>
<name>A0A2M4DPW7_ANODA</name>
<proteinExistence type="predicted"/>
<reference evidence="2" key="1">
    <citation type="submission" date="2018-01" db="EMBL/GenBank/DDBJ databases">
        <title>An insight into the sialome of Amazonian anophelines.</title>
        <authorList>
            <person name="Ribeiro J.M."/>
            <person name="Scarpassa V."/>
            <person name="Calvo E."/>
        </authorList>
    </citation>
    <scope>NUCLEOTIDE SEQUENCE</scope>
</reference>
<sequence length="107" mass="11599">MVCHAPSTAALILAITGMLPCFEANRCTYADSSSASSYLPSRIQLSISCGSSSISSSSALRRSVSEFSRRAVLISPEPCRNVWHAVMKRGHFSSKQSNFRSVPVNCR</sequence>
<organism evidence="2">
    <name type="scientific">Anopheles darlingi</name>
    <name type="common">Mosquito</name>
    <dbReference type="NCBI Taxonomy" id="43151"/>
    <lineage>
        <taxon>Eukaryota</taxon>
        <taxon>Metazoa</taxon>
        <taxon>Ecdysozoa</taxon>
        <taxon>Arthropoda</taxon>
        <taxon>Hexapoda</taxon>
        <taxon>Insecta</taxon>
        <taxon>Pterygota</taxon>
        <taxon>Neoptera</taxon>
        <taxon>Endopterygota</taxon>
        <taxon>Diptera</taxon>
        <taxon>Nematocera</taxon>
        <taxon>Culicoidea</taxon>
        <taxon>Culicidae</taxon>
        <taxon>Anophelinae</taxon>
        <taxon>Anopheles</taxon>
    </lineage>
</organism>
<dbReference type="EMBL" id="GGFL01015387">
    <property type="protein sequence ID" value="MBW79565.1"/>
    <property type="molecule type" value="Transcribed_RNA"/>
</dbReference>
<accession>A0A2M4DPW7</accession>
<evidence type="ECO:0000313" key="2">
    <source>
        <dbReference type="EMBL" id="MBW79565.1"/>
    </source>
</evidence>
<evidence type="ECO:0000256" key="1">
    <source>
        <dbReference type="SAM" id="SignalP"/>
    </source>
</evidence>
<protein>
    <submittedName>
        <fullName evidence="2">Putative secreted protein</fullName>
    </submittedName>
</protein>
<feature type="signal peptide" evidence="1">
    <location>
        <begin position="1"/>
        <end position="24"/>
    </location>
</feature>
<feature type="chain" id="PRO_5014708110" evidence="1">
    <location>
        <begin position="25"/>
        <end position="107"/>
    </location>
</feature>
<keyword evidence="1" id="KW-0732">Signal</keyword>